<accession>A0ABQ9EN48</accession>
<evidence type="ECO:0000313" key="1">
    <source>
        <dbReference type="EMBL" id="KAJ8305806.1"/>
    </source>
</evidence>
<evidence type="ECO:0000313" key="2">
    <source>
        <dbReference type="Proteomes" id="UP001217089"/>
    </source>
</evidence>
<gene>
    <name evidence="1" type="ORF">KUTeg_016351</name>
</gene>
<reference evidence="1 2" key="1">
    <citation type="submission" date="2022-12" db="EMBL/GenBank/DDBJ databases">
        <title>Chromosome-level genome of Tegillarca granosa.</title>
        <authorList>
            <person name="Kim J."/>
        </authorList>
    </citation>
    <scope>NUCLEOTIDE SEQUENCE [LARGE SCALE GENOMIC DNA]</scope>
    <source>
        <strain evidence="1">Teg-2019</strain>
        <tissue evidence="1">Adductor muscle</tissue>
    </source>
</reference>
<proteinExistence type="predicted"/>
<sequence length="65" mass="8069">MIRDQNQTILQKIQMLRDLYQLQRNFPEKTKLLARHTLTRILCNRHFLKLNIRQNFTLKKKDIIY</sequence>
<evidence type="ECO:0008006" key="3">
    <source>
        <dbReference type="Google" id="ProtNLM"/>
    </source>
</evidence>
<comment type="caution">
    <text evidence="1">The sequence shown here is derived from an EMBL/GenBank/DDBJ whole genome shotgun (WGS) entry which is preliminary data.</text>
</comment>
<organism evidence="1 2">
    <name type="scientific">Tegillarca granosa</name>
    <name type="common">Malaysian cockle</name>
    <name type="synonym">Anadara granosa</name>
    <dbReference type="NCBI Taxonomy" id="220873"/>
    <lineage>
        <taxon>Eukaryota</taxon>
        <taxon>Metazoa</taxon>
        <taxon>Spiralia</taxon>
        <taxon>Lophotrochozoa</taxon>
        <taxon>Mollusca</taxon>
        <taxon>Bivalvia</taxon>
        <taxon>Autobranchia</taxon>
        <taxon>Pteriomorphia</taxon>
        <taxon>Arcoida</taxon>
        <taxon>Arcoidea</taxon>
        <taxon>Arcidae</taxon>
        <taxon>Tegillarca</taxon>
    </lineage>
</organism>
<name>A0ABQ9EN48_TEGGR</name>
<protein>
    <recommendedName>
        <fullName evidence="3">Ribosomal protein S15</fullName>
    </recommendedName>
</protein>
<keyword evidence="2" id="KW-1185">Reference proteome</keyword>
<dbReference type="EMBL" id="JARBDR010000813">
    <property type="protein sequence ID" value="KAJ8305806.1"/>
    <property type="molecule type" value="Genomic_DNA"/>
</dbReference>
<dbReference type="Proteomes" id="UP001217089">
    <property type="component" value="Unassembled WGS sequence"/>
</dbReference>